<evidence type="ECO:0000313" key="1">
    <source>
        <dbReference type="EMBL" id="KAJ2978529.1"/>
    </source>
</evidence>
<dbReference type="Proteomes" id="UP001143910">
    <property type="component" value="Unassembled WGS sequence"/>
</dbReference>
<name>A0ACC1NHY1_9HYPO</name>
<accession>A0ACC1NHY1</accession>
<organism evidence="1 2">
    <name type="scientific">Zarea fungicola</name>
    <dbReference type="NCBI Taxonomy" id="93591"/>
    <lineage>
        <taxon>Eukaryota</taxon>
        <taxon>Fungi</taxon>
        <taxon>Dikarya</taxon>
        <taxon>Ascomycota</taxon>
        <taxon>Pezizomycotina</taxon>
        <taxon>Sordariomycetes</taxon>
        <taxon>Hypocreomycetidae</taxon>
        <taxon>Hypocreales</taxon>
        <taxon>Cordycipitaceae</taxon>
        <taxon>Zarea</taxon>
    </lineage>
</organism>
<reference evidence="1" key="1">
    <citation type="submission" date="2022-08" db="EMBL/GenBank/DDBJ databases">
        <title>Genome Sequence of Lecanicillium fungicola.</title>
        <authorList>
            <person name="Buettner E."/>
        </authorList>
    </citation>
    <scope>NUCLEOTIDE SEQUENCE</scope>
    <source>
        <strain evidence="1">Babe33</strain>
    </source>
</reference>
<gene>
    <name evidence="1" type="ORF">NQ176_g3770</name>
</gene>
<sequence length="308" mass="33412">MPLPSDQAAVATGQKLLDTIKGIFGPHPGFRPVHAKGVLLQGTFSPTAEAATLSTAPHFHRQSTPVFARFSSFTGLPEIPDNDPHANPRGFALRFMLEESPRRVHTDIVTHSTPFFPAKDGKDAVGFFSSLKDGTVADFVASHPAAKAFVEAPKPAPVSFATEKFYGVNAFKLVNKDGDETFIRYRIVPRAGEAHVDDAELKTLGVNYAFDSVPELLEKGPIEFDIVVQVAEPSDVTDDCTIQWPEDRKLVTLGTISLDSVTPGNPAEQKKIIFDPVPRVEGIEPSADPLIDIRAAIYLTSGKERRAA</sequence>
<keyword evidence="2" id="KW-1185">Reference proteome</keyword>
<evidence type="ECO:0000313" key="2">
    <source>
        <dbReference type="Proteomes" id="UP001143910"/>
    </source>
</evidence>
<dbReference type="EMBL" id="JANJQO010000366">
    <property type="protein sequence ID" value="KAJ2978529.1"/>
    <property type="molecule type" value="Genomic_DNA"/>
</dbReference>
<protein>
    <submittedName>
        <fullName evidence="1">Uncharacterized protein</fullName>
    </submittedName>
</protein>
<comment type="caution">
    <text evidence="1">The sequence shown here is derived from an EMBL/GenBank/DDBJ whole genome shotgun (WGS) entry which is preliminary data.</text>
</comment>
<proteinExistence type="predicted"/>